<proteinExistence type="predicted"/>
<dbReference type="Proteomes" id="UP000612808">
    <property type="component" value="Unassembled WGS sequence"/>
</dbReference>
<reference evidence="2" key="1">
    <citation type="submission" date="2021-01" db="EMBL/GenBank/DDBJ databases">
        <title>Whole genome shotgun sequence of Actinocatenispora rupis NBRC 107355.</title>
        <authorList>
            <person name="Komaki H."/>
            <person name="Tamura T."/>
        </authorList>
    </citation>
    <scope>NUCLEOTIDE SEQUENCE</scope>
    <source>
        <strain evidence="2">NBRC 107355</strain>
    </source>
</reference>
<comment type="caution">
    <text evidence="2">The sequence shown here is derived from an EMBL/GenBank/DDBJ whole genome shotgun (WGS) entry which is preliminary data.</text>
</comment>
<protein>
    <recommendedName>
        <fullName evidence="4">PknH-like extracellular domain-containing protein</fullName>
    </recommendedName>
</protein>
<feature type="signal peptide" evidence="1">
    <location>
        <begin position="1"/>
        <end position="23"/>
    </location>
</feature>
<keyword evidence="1" id="KW-0732">Signal</keyword>
<dbReference type="AlphaFoldDB" id="A0A8J3NEU0"/>
<feature type="chain" id="PRO_5039283064" description="PknH-like extracellular domain-containing protein" evidence="1">
    <location>
        <begin position="24"/>
        <end position="223"/>
    </location>
</feature>
<name>A0A8J3NEU0_9ACTN</name>
<evidence type="ECO:0008006" key="4">
    <source>
        <dbReference type="Google" id="ProtNLM"/>
    </source>
</evidence>
<evidence type="ECO:0000313" key="2">
    <source>
        <dbReference type="EMBL" id="GID14467.1"/>
    </source>
</evidence>
<organism evidence="2 3">
    <name type="scientific">Actinocatenispora rupis</name>
    <dbReference type="NCBI Taxonomy" id="519421"/>
    <lineage>
        <taxon>Bacteria</taxon>
        <taxon>Bacillati</taxon>
        <taxon>Actinomycetota</taxon>
        <taxon>Actinomycetes</taxon>
        <taxon>Micromonosporales</taxon>
        <taxon>Micromonosporaceae</taxon>
        <taxon>Actinocatenispora</taxon>
    </lineage>
</organism>
<keyword evidence="3" id="KW-1185">Reference proteome</keyword>
<gene>
    <name evidence="2" type="ORF">Aru02nite_53560</name>
</gene>
<sequence>MVDRRRGAAVVLAVLGLLGPAGCGGGPAGAKPESAPSPRRTGVLESTIPAMDALPSAGAMVSLDRRWQTADEHGDGWTRPDVVDGRSARTYCRGLLRRDCPGLTMLGGAGYDLTSGSSVRATATFTLYVFGTADAARGATDTLRALAAKDRPTGVQLRGSTGRAFAYRKGGRTVRIESVTRTGTVVTVVDYRARPATTDAAGTLVTLQDARLRTVLAGRQPAL</sequence>
<evidence type="ECO:0000256" key="1">
    <source>
        <dbReference type="SAM" id="SignalP"/>
    </source>
</evidence>
<evidence type="ECO:0000313" key="3">
    <source>
        <dbReference type="Proteomes" id="UP000612808"/>
    </source>
</evidence>
<accession>A0A8J3NEU0</accession>
<dbReference type="EMBL" id="BOMB01000031">
    <property type="protein sequence ID" value="GID14467.1"/>
    <property type="molecule type" value="Genomic_DNA"/>
</dbReference>